<comment type="function">
    <text evidence="14 19">Joins adenosylcobinamide-GDP and alpha-ribazole to generate adenosylcobalamin (Ado-cobalamin). Also synthesizes adenosylcobalamin 5'-phosphate from adenosylcobinamide-GDP and alpha-ribazole 5'-phosphate.</text>
</comment>
<evidence type="ECO:0000256" key="3">
    <source>
        <dbReference type="ARBA" id="ARBA00004663"/>
    </source>
</evidence>
<evidence type="ECO:0000313" key="20">
    <source>
        <dbReference type="EMBL" id="QPM90049.1"/>
    </source>
</evidence>
<proteinExistence type="inferred from homology"/>
<dbReference type="UniPathway" id="UPA00148">
    <property type="reaction ID" value="UER00238"/>
</dbReference>
<keyword evidence="13 19" id="KW-0472">Membrane</keyword>
<evidence type="ECO:0000256" key="8">
    <source>
        <dbReference type="ARBA" id="ARBA00022573"/>
    </source>
</evidence>
<evidence type="ECO:0000256" key="15">
    <source>
        <dbReference type="ARBA" id="ARBA00032605"/>
    </source>
</evidence>
<keyword evidence="8 19" id="KW-0169">Cobalamin biosynthesis</keyword>
<dbReference type="HAMAP" id="MF_00719">
    <property type="entry name" value="CobS"/>
    <property type="match status" value="1"/>
</dbReference>
<dbReference type="AlphaFoldDB" id="A0A418SCE8"/>
<dbReference type="PANTHER" id="PTHR34148">
    <property type="entry name" value="ADENOSYLCOBINAMIDE-GDP RIBAZOLETRANSFERASE"/>
    <property type="match status" value="1"/>
</dbReference>
<evidence type="ECO:0000313" key="21">
    <source>
        <dbReference type="Proteomes" id="UP000283786"/>
    </source>
</evidence>
<evidence type="ECO:0000256" key="9">
    <source>
        <dbReference type="ARBA" id="ARBA00022679"/>
    </source>
</evidence>
<keyword evidence="11 19" id="KW-0460">Magnesium</keyword>
<dbReference type="GO" id="GO:0008818">
    <property type="term" value="F:cobalamin 5'-phosphate synthase activity"/>
    <property type="evidence" value="ECO:0007669"/>
    <property type="project" value="UniProtKB-UniRule"/>
</dbReference>
<dbReference type="EMBL" id="CP060436">
    <property type="protein sequence ID" value="QPM90049.1"/>
    <property type="molecule type" value="Genomic_DNA"/>
</dbReference>
<evidence type="ECO:0000256" key="10">
    <source>
        <dbReference type="ARBA" id="ARBA00022692"/>
    </source>
</evidence>
<comment type="similarity">
    <text evidence="4 19">Belongs to the CobS family.</text>
</comment>
<dbReference type="RefSeq" id="WP_119840678.1">
    <property type="nucleotide sequence ID" value="NZ_CP060436.1"/>
</dbReference>
<keyword evidence="12 19" id="KW-1133">Transmembrane helix</keyword>
<sequence length="251" mass="24929">MTPPDKGPSPVQDLLASLGLLSRLPLPTHVSRGGAAAWAYPLAGAILGALAGMVGLIATGIGLPAEAAALLALLTAVLLTGGLHEDGLADSADGLWGGMTVARRLEIMKDSHIGAYGTMALILGLLARWLALTALFEVGGTEGLAAMFTAGALSRAGITGLMALMPHARPDGLSRSIGPVARGTSALALGLGAVIAILLFGGDAVPAVLAGGVVLWLFARLAKAKIGGQTGDILGAGQQLAEIAVLFALIA</sequence>
<dbReference type="EC" id="2.7.8.26" evidence="5 19"/>
<protein>
    <recommendedName>
        <fullName evidence="6 19">Adenosylcobinamide-GDP ribazoletransferase</fullName>
        <ecNumber evidence="5 19">2.7.8.26</ecNumber>
    </recommendedName>
    <alternativeName>
        <fullName evidence="16 19">Cobalamin synthase</fullName>
    </alternativeName>
    <alternativeName>
        <fullName evidence="15 19">Cobalamin-5'-phosphate synthase</fullName>
    </alternativeName>
</protein>
<evidence type="ECO:0000256" key="14">
    <source>
        <dbReference type="ARBA" id="ARBA00025228"/>
    </source>
</evidence>
<feature type="transmembrane region" description="Helical" evidence="19">
    <location>
        <begin position="185"/>
        <end position="218"/>
    </location>
</feature>
<comment type="pathway">
    <text evidence="3 19">Cofactor biosynthesis; adenosylcobalamin biosynthesis; adenosylcobalamin from cob(II)yrinate a,c-diamide: step 7/7.</text>
</comment>
<evidence type="ECO:0000256" key="2">
    <source>
        <dbReference type="ARBA" id="ARBA00004651"/>
    </source>
</evidence>
<comment type="subcellular location">
    <subcellularLocation>
        <location evidence="2 19">Cell membrane</location>
        <topology evidence="2 19">Multi-pass membrane protein</topology>
    </subcellularLocation>
</comment>
<evidence type="ECO:0000256" key="5">
    <source>
        <dbReference type="ARBA" id="ARBA00013200"/>
    </source>
</evidence>
<evidence type="ECO:0000256" key="12">
    <source>
        <dbReference type="ARBA" id="ARBA00022989"/>
    </source>
</evidence>
<evidence type="ECO:0000256" key="4">
    <source>
        <dbReference type="ARBA" id="ARBA00010561"/>
    </source>
</evidence>
<reference evidence="20 21" key="1">
    <citation type="submission" date="2020-08" db="EMBL/GenBank/DDBJ databases">
        <title>Genome sequence of Rhodobacteraceae bacterium Lw-13e.</title>
        <authorList>
            <person name="Poehlein A."/>
            <person name="Wolter L."/>
            <person name="Daniel R."/>
            <person name="Brinkhoff T."/>
        </authorList>
    </citation>
    <scope>NUCLEOTIDE SEQUENCE [LARGE SCALE GENOMIC DNA]</scope>
    <source>
        <strain evidence="20 21">Lw-13e</strain>
    </source>
</reference>
<dbReference type="OrthoDB" id="9794626at2"/>
<dbReference type="PANTHER" id="PTHR34148:SF1">
    <property type="entry name" value="ADENOSYLCOBINAMIDE-GDP RIBAZOLETRANSFERASE"/>
    <property type="match status" value="1"/>
</dbReference>
<evidence type="ECO:0000256" key="19">
    <source>
        <dbReference type="HAMAP-Rule" id="MF_00719"/>
    </source>
</evidence>
<gene>
    <name evidence="20" type="primary">cobS_2</name>
    <name evidence="19" type="synonym">cobS</name>
    <name evidence="20" type="ORF">PSAL_012820</name>
</gene>
<feature type="transmembrane region" description="Helical" evidence="19">
    <location>
        <begin position="65"/>
        <end position="83"/>
    </location>
</feature>
<keyword evidence="9 19" id="KW-0808">Transferase</keyword>
<evidence type="ECO:0000256" key="16">
    <source>
        <dbReference type="ARBA" id="ARBA00032853"/>
    </source>
</evidence>
<dbReference type="Pfam" id="PF02654">
    <property type="entry name" value="CobS"/>
    <property type="match status" value="1"/>
</dbReference>
<feature type="transmembrane region" description="Helical" evidence="19">
    <location>
        <begin position="38"/>
        <end position="58"/>
    </location>
</feature>
<dbReference type="GO" id="GO:0051073">
    <property type="term" value="F:adenosylcobinamide-GDP ribazoletransferase activity"/>
    <property type="evidence" value="ECO:0007669"/>
    <property type="project" value="UniProtKB-UniRule"/>
</dbReference>
<keyword evidence="10 19" id="KW-0812">Transmembrane</keyword>
<evidence type="ECO:0000256" key="13">
    <source>
        <dbReference type="ARBA" id="ARBA00023136"/>
    </source>
</evidence>
<dbReference type="InterPro" id="IPR003805">
    <property type="entry name" value="CobS"/>
</dbReference>
<organism evidence="20 21">
    <name type="scientific">Pseudooceanicola algae</name>
    <dbReference type="NCBI Taxonomy" id="1537215"/>
    <lineage>
        <taxon>Bacteria</taxon>
        <taxon>Pseudomonadati</taxon>
        <taxon>Pseudomonadota</taxon>
        <taxon>Alphaproteobacteria</taxon>
        <taxon>Rhodobacterales</taxon>
        <taxon>Paracoccaceae</taxon>
        <taxon>Pseudooceanicola</taxon>
    </lineage>
</organism>
<comment type="cofactor">
    <cofactor evidence="1 19">
        <name>Mg(2+)</name>
        <dbReference type="ChEBI" id="CHEBI:18420"/>
    </cofactor>
</comment>
<keyword evidence="7 19" id="KW-1003">Cell membrane</keyword>
<evidence type="ECO:0000256" key="18">
    <source>
        <dbReference type="ARBA" id="ARBA00049504"/>
    </source>
</evidence>
<evidence type="ECO:0000256" key="7">
    <source>
        <dbReference type="ARBA" id="ARBA00022475"/>
    </source>
</evidence>
<keyword evidence="21" id="KW-1185">Reference proteome</keyword>
<accession>A0A418SCE8</accession>
<evidence type="ECO:0000256" key="1">
    <source>
        <dbReference type="ARBA" id="ARBA00001946"/>
    </source>
</evidence>
<feature type="transmembrane region" description="Helical" evidence="19">
    <location>
        <begin position="143"/>
        <end position="165"/>
    </location>
</feature>
<comment type="catalytic activity">
    <reaction evidence="18 19">
        <text>alpha-ribazole 5'-phosphate + adenosylcob(III)inamide-GDP = adenosylcob(III)alamin 5'-phosphate + GMP + H(+)</text>
        <dbReference type="Rhea" id="RHEA:23560"/>
        <dbReference type="ChEBI" id="CHEBI:15378"/>
        <dbReference type="ChEBI" id="CHEBI:57918"/>
        <dbReference type="ChEBI" id="CHEBI:58115"/>
        <dbReference type="ChEBI" id="CHEBI:60487"/>
        <dbReference type="ChEBI" id="CHEBI:60493"/>
        <dbReference type="EC" id="2.7.8.26"/>
    </reaction>
</comment>
<evidence type="ECO:0000256" key="11">
    <source>
        <dbReference type="ARBA" id="ARBA00022842"/>
    </source>
</evidence>
<feature type="transmembrane region" description="Helical" evidence="19">
    <location>
        <begin position="113"/>
        <end position="131"/>
    </location>
</feature>
<evidence type="ECO:0000256" key="17">
    <source>
        <dbReference type="ARBA" id="ARBA00048623"/>
    </source>
</evidence>
<dbReference type="GO" id="GO:0009236">
    <property type="term" value="P:cobalamin biosynthetic process"/>
    <property type="evidence" value="ECO:0007669"/>
    <property type="project" value="UniProtKB-UniRule"/>
</dbReference>
<evidence type="ECO:0000256" key="6">
    <source>
        <dbReference type="ARBA" id="ARBA00015850"/>
    </source>
</evidence>
<comment type="catalytic activity">
    <reaction evidence="17 19">
        <text>alpha-ribazole + adenosylcob(III)inamide-GDP = adenosylcob(III)alamin + GMP + H(+)</text>
        <dbReference type="Rhea" id="RHEA:16049"/>
        <dbReference type="ChEBI" id="CHEBI:10329"/>
        <dbReference type="ChEBI" id="CHEBI:15378"/>
        <dbReference type="ChEBI" id="CHEBI:18408"/>
        <dbReference type="ChEBI" id="CHEBI:58115"/>
        <dbReference type="ChEBI" id="CHEBI:60487"/>
        <dbReference type="EC" id="2.7.8.26"/>
    </reaction>
</comment>
<name>A0A418SCE8_9RHOB</name>
<dbReference type="GO" id="GO:0005886">
    <property type="term" value="C:plasma membrane"/>
    <property type="evidence" value="ECO:0007669"/>
    <property type="project" value="UniProtKB-SubCell"/>
</dbReference>
<dbReference type="KEGG" id="palw:PSAL_012820"/>
<dbReference type="Proteomes" id="UP000283786">
    <property type="component" value="Chromosome"/>
</dbReference>